<evidence type="ECO:0000256" key="11">
    <source>
        <dbReference type="HAMAP-Rule" id="MF_01487"/>
    </source>
</evidence>
<evidence type="ECO:0000256" key="7">
    <source>
        <dbReference type="ARBA" id="ARBA00022840"/>
    </source>
</evidence>
<dbReference type="GO" id="GO:0017116">
    <property type="term" value="F:single-stranded DNA helicase activity"/>
    <property type="evidence" value="ECO:0007669"/>
    <property type="project" value="TreeGrafter"/>
</dbReference>
<dbReference type="InterPro" id="IPR049550">
    <property type="entry name" value="RecD_N"/>
</dbReference>
<evidence type="ECO:0000256" key="5">
    <source>
        <dbReference type="ARBA" id="ARBA00022806"/>
    </source>
</evidence>
<evidence type="ECO:0000259" key="12">
    <source>
        <dbReference type="SMART" id="SM00382"/>
    </source>
</evidence>
<dbReference type="RefSeq" id="WP_098195538.1">
    <property type="nucleotide sequence ID" value="NZ_CP023777.1"/>
</dbReference>
<dbReference type="InterPro" id="IPR050534">
    <property type="entry name" value="Coronavir_polyprotein_1ab"/>
</dbReference>
<dbReference type="SMART" id="SM00382">
    <property type="entry name" value="AAA"/>
    <property type="match status" value="1"/>
</dbReference>
<comment type="catalytic activity">
    <reaction evidence="11">
        <text>ATP + H2O = ADP + phosphate + H(+)</text>
        <dbReference type="Rhea" id="RHEA:13065"/>
        <dbReference type="ChEBI" id="CHEBI:15377"/>
        <dbReference type="ChEBI" id="CHEBI:15378"/>
        <dbReference type="ChEBI" id="CHEBI:30616"/>
        <dbReference type="ChEBI" id="CHEBI:43474"/>
        <dbReference type="ChEBI" id="CHEBI:456216"/>
        <dbReference type="EC" id="5.6.2.3"/>
    </reaction>
</comment>
<name>A0A291QYY6_9BACT</name>
<comment type="subunit">
    <text evidence="11">Heterotrimer of RecB, RecC and RecD. All subunits contribute to DNA-binding.</text>
</comment>
<dbReference type="Pfam" id="PF13245">
    <property type="entry name" value="AAA_19"/>
    <property type="match status" value="1"/>
</dbReference>
<dbReference type="EC" id="5.6.2.3" evidence="11"/>
<evidence type="ECO:0000313" key="14">
    <source>
        <dbReference type="Proteomes" id="UP000220133"/>
    </source>
</evidence>
<dbReference type="GO" id="GO:0008854">
    <property type="term" value="F:exodeoxyribonuclease V activity"/>
    <property type="evidence" value="ECO:0007669"/>
    <property type="project" value="InterPro"/>
</dbReference>
<dbReference type="GO" id="GO:0003677">
    <property type="term" value="F:DNA binding"/>
    <property type="evidence" value="ECO:0007669"/>
    <property type="project" value="UniProtKB-UniRule"/>
</dbReference>
<evidence type="ECO:0000256" key="8">
    <source>
        <dbReference type="ARBA" id="ARBA00023125"/>
    </source>
</evidence>
<keyword evidence="3 11" id="KW-0227">DNA damage</keyword>
<keyword evidence="5 11" id="KW-0347">Helicase</keyword>
<dbReference type="NCBIfam" id="TIGR01447">
    <property type="entry name" value="recD"/>
    <property type="match status" value="1"/>
</dbReference>
<evidence type="ECO:0000256" key="6">
    <source>
        <dbReference type="ARBA" id="ARBA00022839"/>
    </source>
</evidence>
<keyword evidence="8 11" id="KW-0238">DNA-binding</keyword>
<dbReference type="InterPro" id="IPR041851">
    <property type="entry name" value="RecD_N_sf"/>
</dbReference>
<comment type="miscellaneous">
    <text evidence="11">In the RecBCD complex, RecB has a slow 3'-5' helicase, an exonuclease activity and loads RecA onto ssDNA, RecD has a fast 5'-3' helicase activity, while RecC stimulates the ATPase and processivity of the RecB helicase and contributes to recognition of the Chi site.</text>
</comment>
<dbReference type="InterPro" id="IPR003593">
    <property type="entry name" value="AAA+_ATPase"/>
</dbReference>
<dbReference type="Gene3D" id="1.10.10.1020">
    <property type="entry name" value="RecBCD complex, subunit RecD, N-terminal domain"/>
    <property type="match status" value="1"/>
</dbReference>
<dbReference type="Gene3D" id="3.40.50.300">
    <property type="entry name" value="P-loop containing nucleotide triphosphate hydrolases"/>
    <property type="match status" value="3"/>
</dbReference>
<organism evidence="13 14">
    <name type="scientific">Chitinophaga caeni</name>
    <dbReference type="NCBI Taxonomy" id="2029983"/>
    <lineage>
        <taxon>Bacteria</taxon>
        <taxon>Pseudomonadati</taxon>
        <taxon>Bacteroidota</taxon>
        <taxon>Chitinophagia</taxon>
        <taxon>Chitinophagales</taxon>
        <taxon>Chitinophagaceae</taxon>
        <taxon>Chitinophaga</taxon>
    </lineage>
</organism>
<keyword evidence="1 11" id="KW-0540">Nuclease</keyword>
<comment type="similarity">
    <text evidence="11">Belongs to the RecD family.</text>
</comment>
<dbReference type="InterPro" id="IPR027785">
    <property type="entry name" value="UvrD-like_helicase_C"/>
</dbReference>
<comment type="function">
    <text evidence="11">A helicase/nuclease that prepares dsDNA breaks (DSB) for recombinational DNA repair. Binds to DSBs and unwinds DNA via a highly rapid and processive ATP-dependent bidirectional helicase activity. Unwinds dsDNA until it encounters a Chi (crossover hotspot instigator) sequence from the 3' direction. Cuts ssDNA a few nucleotides 3' to the Chi site. The properties and activities of the enzyme are changed at Chi. The Chi-altered holoenzyme produces a long 3'-ssDNA overhang and facilitates RecA-binding to the ssDNA for homologous DNA recombination and repair. Holoenzyme degrades any linearized DNA that is unable to undergo homologous recombination. In the holoenzyme this subunit has ssDNA-dependent ATPase and 5'-3' helicase activity. When added to pre-assembled RecBC greatly stimulates nuclease activity and augments holoenzyme processivity. Negatively regulates the RecA-loading ability of RecBCD.</text>
</comment>
<dbReference type="HAMAP" id="MF_01487">
    <property type="entry name" value="RecD"/>
    <property type="match status" value="1"/>
</dbReference>
<evidence type="ECO:0000256" key="9">
    <source>
        <dbReference type="ARBA" id="ARBA00023204"/>
    </source>
</evidence>
<dbReference type="Pfam" id="PF21185">
    <property type="entry name" value="RecD_N"/>
    <property type="match status" value="1"/>
</dbReference>
<dbReference type="GO" id="GO:0043139">
    <property type="term" value="F:5'-3' DNA helicase activity"/>
    <property type="evidence" value="ECO:0007669"/>
    <property type="project" value="UniProtKB-UniRule"/>
</dbReference>
<dbReference type="CDD" id="cd18809">
    <property type="entry name" value="SF1_C_RecD"/>
    <property type="match status" value="1"/>
</dbReference>
<dbReference type="OrthoDB" id="9803432at2"/>
<dbReference type="InterPro" id="IPR027417">
    <property type="entry name" value="P-loop_NTPase"/>
</dbReference>
<keyword evidence="7 11" id="KW-0067">ATP-binding</keyword>
<evidence type="ECO:0000256" key="2">
    <source>
        <dbReference type="ARBA" id="ARBA00022741"/>
    </source>
</evidence>
<keyword evidence="10 11" id="KW-0413">Isomerase</keyword>
<keyword evidence="2 11" id="KW-0547">Nucleotide-binding</keyword>
<proteinExistence type="inferred from homology"/>
<sequence>MRPFVTFNDVHQQFATYFDPASIRPFAYLLSRKLSEGHICLDLDDISSMEAYLPAGWTLPSDIYGALQKIPIIGWEENAYQPFIVDKGKLYLQRYFKYEQQVYRKLKSIIHHEQQLRAQRTQELSALRDFIRQLFPPNNPVLSIDWQLIAALTAVLNNFTIITGGPGTGKTTTVAKLLAILYTLNPGLKVALAAPTGKAAARMAESLRKNPASGLPRVAEKFQELVPSTIHRLLRSIHGSPYFKYNAENPLPYDVIIVDESSMIDVALFSKLLDAVGAGSRLIMLGDKNQLASVEAGSMFGDICQSLPGINTFDDAMKGFLEQFTAASLPLTAATGDQNLLFQHIIELQFSHRFKDTSGIGRLSKAIINNDPAVIEAFTGQADPGVLFDTGSDKKIFNEFIDGYRGFIQTPGIHGALSKLNQLRVLVAVREGDQGLYQVNQAIEDYLSAEKLLHIHQVFYENRPIMLTKNYYEHGLFNGDTGIIRSDEEGTMKAWFDDGNGGLISVLPGYLSDSETAFAMTIHKSQGSEFNKVLVLVPAREETPILTRELLYTAVSRAKQQVVLQGSMKNILMAASRKVERASGIARRLQENN</sequence>
<dbReference type="Proteomes" id="UP000220133">
    <property type="component" value="Chromosome"/>
</dbReference>
<evidence type="ECO:0000256" key="10">
    <source>
        <dbReference type="ARBA" id="ARBA00023235"/>
    </source>
</evidence>
<keyword evidence="14" id="KW-1185">Reference proteome</keyword>
<dbReference type="GO" id="GO:0009338">
    <property type="term" value="C:exodeoxyribonuclease V complex"/>
    <property type="evidence" value="ECO:0007669"/>
    <property type="project" value="InterPro"/>
</dbReference>
<dbReference type="EMBL" id="CP023777">
    <property type="protein sequence ID" value="ATL49170.1"/>
    <property type="molecule type" value="Genomic_DNA"/>
</dbReference>
<dbReference type="SUPFAM" id="SSF52540">
    <property type="entry name" value="P-loop containing nucleoside triphosphate hydrolases"/>
    <property type="match status" value="1"/>
</dbReference>
<dbReference type="PANTHER" id="PTHR43788:SF6">
    <property type="entry name" value="DNA HELICASE B"/>
    <property type="match status" value="1"/>
</dbReference>
<dbReference type="GO" id="GO:0000724">
    <property type="term" value="P:double-strand break repair via homologous recombination"/>
    <property type="evidence" value="ECO:0007669"/>
    <property type="project" value="UniProtKB-UniRule"/>
</dbReference>
<keyword evidence="4 11" id="KW-0378">Hydrolase</keyword>
<evidence type="ECO:0000256" key="4">
    <source>
        <dbReference type="ARBA" id="ARBA00022801"/>
    </source>
</evidence>
<dbReference type="GO" id="GO:0016887">
    <property type="term" value="F:ATP hydrolysis activity"/>
    <property type="evidence" value="ECO:0007669"/>
    <property type="project" value="RHEA"/>
</dbReference>
<protein>
    <recommendedName>
        <fullName evidence="11">RecBCD enzyme subunit RecD</fullName>
        <ecNumber evidence="11">5.6.2.3</ecNumber>
    </recommendedName>
    <alternativeName>
        <fullName evidence="11">DNA 5'-3' helicase subunit RecD</fullName>
    </alternativeName>
    <alternativeName>
        <fullName evidence="11">Exonuclease V subunit RecD</fullName>
        <shortName evidence="11">ExoV subunit RecD</shortName>
    </alternativeName>
    <alternativeName>
        <fullName evidence="11">Helicase/nuclease RecBCD subunit RecD</fullName>
    </alternativeName>
</protein>
<dbReference type="InterPro" id="IPR006344">
    <property type="entry name" value="RecD"/>
</dbReference>
<evidence type="ECO:0000256" key="3">
    <source>
        <dbReference type="ARBA" id="ARBA00022763"/>
    </source>
</evidence>
<keyword evidence="6 11" id="KW-0269">Exonuclease</keyword>
<dbReference type="CDD" id="cd17933">
    <property type="entry name" value="DEXSc_RecD-like"/>
    <property type="match status" value="1"/>
</dbReference>
<dbReference type="GO" id="GO:0005524">
    <property type="term" value="F:ATP binding"/>
    <property type="evidence" value="ECO:0007669"/>
    <property type="project" value="UniProtKB-UniRule"/>
</dbReference>
<keyword evidence="9 11" id="KW-0234">DNA repair</keyword>
<feature type="domain" description="AAA+ ATPase" evidence="12">
    <location>
        <begin position="156"/>
        <end position="402"/>
    </location>
</feature>
<dbReference type="KEGG" id="cbae:COR50_19425"/>
<dbReference type="PANTHER" id="PTHR43788">
    <property type="entry name" value="DNA2/NAM7 HELICASE FAMILY MEMBER"/>
    <property type="match status" value="1"/>
</dbReference>
<dbReference type="Pfam" id="PF13538">
    <property type="entry name" value="UvrD_C_2"/>
    <property type="match status" value="1"/>
</dbReference>
<gene>
    <name evidence="11 13" type="primary">recD</name>
    <name evidence="13" type="ORF">COR50_19425</name>
</gene>
<reference evidence="13 14" key="1">
    <citation type="submission" date="2017-10" db="EMBL/GenBank/DDBJ databases">
        <title>Paenichitinophaga pekingensis gen. nov., sp. nov., isolated from activated sludge.</title>
        <authorList>
            <person name="Jin D."/>
            <person name="Kong X."/>
            <person name="Deng Y."/>
            <person name="Bai Z."/>
        </authorList>
    </citation>
    <scope>NUCLEOTIDE SEQUENCE [LARGE SCALE GENOMIC DNA]</scope>
    <source>
        <strain evidence="13 14">13</strain>
    </source>
</reference>
<dbReference type="AlphaFoldDB" id="A0A291QYY6"/>
<evidence type="ECO:0000313" key="13">
    <source>
        <dbReference type="EMBL" id="ATL49170.1"/>
    </source>
</evidence>
<accession>A0A291QYY6</accession>
<feature type="binding site" evidence="11">
    <location>
        <begin position="164"/>
        <end position="171"/>
    </location>
    <ligand>
        <name>ATP</name>
        <dbReference type="ChEBI" id="CHEBI:30616"/>
    </ligand>
</feature>
<evidence type="ECO:0000256" key="1">
    <source>
        <dbReference type="ARBA" id="ARBA00022722"/>
    </source>
</evidence>